<evidence type="ECO:0000259" key="6">
    <source>
        <dbReference type="PROSITE" id="PS50043"/>
    </source>
</evidence>
<feature type="domain" description="HTH luxR-type" evidence="6">
    <location>
        <begin position="153"/>
        <end position="218"/>
    </location>
</feature>
<gene>
    <name evidence="8" type="ORF">AAEO60_11440</name>
</gene>
<keyword evidence="2" id="KW-0805">Transcription regulation</keyword>
<keyword evidence="9" id="KW-1185">Reference proteome</keyword>
<evidence type="ECO:0000256" key="2">
    <source>
        <dbReference type="ARBA" id="ARBA00023015"/>
    </source>
</evidence>
<dbReference type="Proteomes" id="UP001497045">
    <property type="component" value="Unassembled WGS sequence"/>
</dbReference>
<keyword evidence="4" id="KW-0804">Transcription</keyword>
<protein>
    <submittedName>
        <fullName evidence="8">Response regulator transcription factor</fullName>
    </submittedName>
</protein>
<dbReference type="InterPro" id="IPR000792">
    <property type="entry name" value="Tscrpt_reg_LuxR_C"/>
</dbReference>
<dbReference type="InterPro" id="IPR001789">
    <property type="entry name" value="Sig_transdc_resp-reg_receiver"/>
</dbReference>
<dbReference type="SUPFAM" id="SSF46894">
    <property type="entry name" value="C-terminal effector domain of the bipartite response regulators"/>
    <property type="match status" value="1"/>
</dbReference>
<evidence type="ECO:0000256" key="5">
    <source>
        <dbReference type="PROSITE-ProRule" id="PRU00169"/>
    </source>
</evidence>
<dbReference type="RefSeq" id="WP_341673844.1">
    <property type="nucleotide sequence ID" value="NZ_JBBYHV010000002.1"/>
</dbReference>
<dbReference type="Gene3D" id="3.40.50.2300">
    <property type="match status" value="1"/>
</dbReference>
<evidence type="ECO:0000256" key="3">
    <source>
        <dbReference type="ARBA" id="ARBA00023125"/>
    </source>
</evidence>
<keyword evidence="1 5" id="KW-0597">Phosphoprotein</keyword>
<sequence length="223" mass="23748">MANARIAILDDDPAIREHLTDIVTTCPDYDLAGTAPTIARARDMMVRKQPDLFLVDVGLPDGSGVDFIEFAKKQRDCKVLMITSFGDRETVVSALEAGADGYLLKDSSPATILDGIAATLNGGAPISPAAAAYLLERLQGSKPAITANAEANGDEETASLTAREVELLEVFARGMSYKEAARALDISPLTVGNHVKSIYRKLAVHSRGEAVYTALRTGQLSID</sequence>
<dbReference type="InterPro" id="IPR016032">
    <property type="entry name" value="Sig_transdc_resp-reg_C-effctor"/>
</dbReference>
<feature type="modified residue" description="4-aspartylphosphate" evidence="5">
    <location>
        <position position="56"/>
    </location>
</feature>
<evidence type="ECO:0000259" key="7">
    <source>
        <dbReference type="PROSITE" id="PS50110"/>
    </source>
</evidence>
<dbReference type="PRINTS" id="PR00038">
    <property type="entry name" value="HTHLUXR"/>
</dbReference>
<dbReference type="InterPro" id="IPR039420">
    <property type="entry name" value="WalR-like"/>
</dbReference>
<proteinExistence type="predicted"/>
<evidence type="ECO:0000256" key="4">
    <source>
        <dbReference type="ARBA" id="ARBA00023163"/>
    </source>
</evidence>
<keyword evidence="3" id="KW-0238">DNA-binding</keyword>
<dbReference type="SMART" id="SM00421">
    <property type="entry name" value="HTH_LUXR"/>
    <property type="match status" value="1"/>
</dbReference>
<dbReference type="InterPro" id="IPR011006">
    <property type="entry name" value="CheY-like_superfamily"/>
</dbReference>
<feature type="domain" description="Response regulatory" evidence="7">
    <location>
        <begin position="5"/>
        <end position="120"/>
    </location>
</feature>
<accession>A0ABU9IFT8</accession>
<evidence type="ECO:0000256" key="1">
    <source>
        <dbReference type="ARBA" id="ARBA00022553"/>
    </source>
</evidence>
<dbReference type="SMART" id="SM00448">
    <property type="entry name" value="REC"/>
    <property type="match status" value="1"/>
</dbReference>
<evidence type="ECO:0000313" key="8">
    <source>
        <dbReference type="EMBL" id="MEL1251285.1"/>
    </source>
</evidence>
<dbReference type="EMBL" id="JBBYHV010000002">
    <property type="protein sequence ID" value="MEL1251285.1"/>
    <property type="molecule type" value="Genomic_DNA"/>
</dbReference>
<dbReference type="PROSITE" id="PS50110">
    <property type="entry name" value="RESPONSE_REGULATORY"/>
    <property type="match status" value="1"/>
</dbReference>
<dbReference type="Pfam" id="PF00072">
    <property type="entry name" value="Response_reg"/>
    <property type="match status" value="1"/>
</dbReference>
<name>A0ABU9IFT8_9SPHN</name>
<dbReference type="Pfam" id="PF00196">
    <property type="entry name" value="GerE"/>
    <property type="match status" value="1"/>
</dbReference>
<dbReference type="PROSITE" id="PS50043">
    <property type="entry name" value="HTH_LUXR_2"/>
    <property type="match status" value="1"/>
</dbReference>
<organism evidence="8 9">
    <name type="scientific">Aurantiacibacter gilvus</name>
    <dbReference type="NCBI Taxonomy" id="3139141"/>
    <lineage>
        <taxon>Bacteria</taxon>
        <taxon>Pseudomonadati</taxon>
        <taxon>Pseudomonadota</taxon>
        <taxon>Alphaproteobacteria</taxon>
        <taxon>Sphingomonadales</taxon>
        <taxon>Erythrobacteraceae</taxon>
        <taxon>Aurantiacibacter</taxon>
    </lineage>
</organism>
<evidence type="ECO:0000313" key="9">
    <source>
        <dbReference type="Proteomes" id="UP001497045"/>
    </source>
</evidence>
<dbReference type="CDD" id="cd17535">
    <property type="entry name" value="REC_NarL-like"/>
    <property type="match status" value="1"/>
</dbReference>
<dbReference type="SUPFAM" id="SSF52172">
    <property type="entry name" value="CheY-like"/>
    <property type="match status" value="1"/>
</dbReference>
<comment type="caution">
    <text evidence="8">The sequence shown here is derived from an EMBL/GenBank/DDBJ whole genome shotgun (WGS) entry which is preliminary data.</text>
</comment>
<reference evidence="8 9" key="1">
    <citation type="submission" date="2024-04" db="EMBL/GenBank/DDBJ databases">
        <title>Aurantiacibacter sp. DGU6 16S ribosomal RNA gene Genome sequencing and assembly.</title>
        <authorList>
            <person name="Park S."/>
        </authorList>
    </citation>
    <scope>NUCLEOTIDE SEQUENCE [LARGE SCALE GENOMIC DNA]</scope>
    <source>
        <strain evidence="8 9">DGU6</strain>
    </source>
</reference>
<dbReference type="CDD" id="cd06170">
    <property type="entry name" value="LuxR_C_like"/>
    <property type="match status" value="1"/>
</dbReference>
<dbReference type="PANTHER" id="PTHR43214">
    <property type="entry name" value="TWO-COMPONENT RESPONSE REGULATOR"/>
    <property type="match status" value="1"/>
</dbReference>
<dbReference type="PANTHER" id="PTHR43214:SF41">
    <property type="entry name" value="NITRATE_NITRITE RESPONSE REGULATOR PROTEIN NARP"/>
    <property type="match status" value="1"/>
</dbReference>
<dbReference type="InterPro" id="IPR058245">
    <property type="entry name" value="NreC/VraR/RcsB-like_REC"/>
</dbReference>